<dbReference type="EMBL" id="FNJB01000017">
    <property type="protein sequence ID" value="SDP85223.1"/>
    <property type="molecule type" value="Genomic_DNA"/>
</dbReference>
<evidence type="ECO:0000256" key="3">
    <source>
        <dbReference type="ARBA" id="ARBA00023163"/>
    </source>
</evidence>
<evidence type="ECO:0000256" key="1">
    <source>
        <dbReference type="ARBA" id="ARBA00023015"/>
    </source>
</evidence>
<proteinExistence type="predicted"/>
<dbReference type="STRING" id="504798.SAMN05421871_10778"/>
<dbReference type="InterPro" id="IPR020449">
    <property type="entry name" value="Tscrpt_reg_AraC-type_HTH"/>
</dbReference>
<keyword evidence="6" id="KW-1185">Reference proteome</keyword>
<gene>
    <name evidence="5" type="ORF">SAMN05192558_11778</name>
</gene>
<dbReference type="SUPFAM" id="SSF46689">
    <property type="entry name" value="Homeodomain-like"/>
    <property type="match status" value="2"/>
</dbReference>
<accession>A0A1H0W3T7</accession>
<dbReference type="AlphaFoldDB" id="A0A1H0W3T7"/>
<keyword evidence="1" id="KW-0805">Transcription regulation</keyword>
<dbReference type="OrthoDB" id="9816011at2"/>
<sequence length="256" mass="27236">MKPVIRKAIAVIRARYAEPIALTELASEVFVSPFHFSRVFSKETGVTPGRYLTAVRLFEAKRLLLTTSMTVSDIVCGVGYSSVGTFTSRFTKAVGLTPTQYRSPEVARMLLAVAPGFFALPSLEDVGPQVGLVSGPDSVSGRITLPEGMRGNVMVGLFADAIPQGGPVAYRYVAASGASSFTIPGVPPGSWHVMAMARSATGEILIGAPREVVGAGDYVDVRMRELDPTDPPIAVTLARREMLGTGTGRTYRLRAV</sequence>
<dbReference type="PANTHER" id="PTHR43280">
    <property type="entry name" value="ARAC-FAMILY TRANSCRIPTIONAL REGULATOR"/>
    <property type="match status" value="1"/>
</dbReference>
<evidence type="ECO:0000313" key="6">
    <source>
        <dbReference type="Proteomes" id="UP000199651"/>
    </source>
</evidence>
<dbReference type="GO" id="GO:0043565">
    <property type="term" value="F:sequence-specific DNA binding"/>
    <property type="evidence" value="ECO:0007669"/>
    <property type="project" value="InterPro"/>
</dbReference>
<dbReference type="Proteomes" id="UP000199651">
    <property type="component" value="Unassembled WGS sequence"/>
</dbReference>
<dbReference type="Gene3D" id="1.10.10.60">
    <property type="entry name" value="Homeodomain-like"/>
    <property type="match status" value="2"/>
</dbReference>
<dbReference type="SMART" id="SM00342">
    <property type="entry name" value="HTH_ARAC"/>
    <property type="match status" value="1"/>
</dbReference>
<reference evidence="6" key="1">
    <citation type="submission" date="2016-10" db="EMBL/GenBank/DDBJ databases">
        <authorList>
            <person name="Varghese N."/>
            <person name="Submissions S."/>
        </authorList>
    </citation>
    <scope>NUCLEOTIDE SEQUENCE [LARGE SCALE GENOMIC DNA]</scope>
    <source>
        <strain evidence="6">IBRC-M 10655</strain>
    </source>
</reference>
<dbReference type="PROSITE" id="PS01124">
    <property type="entry name" value="HTH_ARAC_FAMILY_2"/>
    <property type="match status" value="1"/>
</dbReference>
<evidence type="ECO:0000313" key="5">
    <source>
        <dbReference type="EMBL" id="SDP85223.1"/>
    </source>
</evidence>
<protein>
    <submittedName>
        <fullName evidence="5">AraC-type DNA-binding protein</fullName>
    </submittedName>
</protein>
<evidence type="ECO:0000259" key="4">
    <source>
        <dbReference type="PROSITE" id="PS01124"/>
    </source>
</evidence>
<dbReference type="PRINTS" id="PR00032">
    <property type="entry name" value="HTHARAC"/>
</dbReference>
<dbReference type="PANTHER" id="PTHR43280:SF28">
    <property type="entry name" value="HTH-TYPE TRANSCRIPTIONAL ACTIVATOR RHAS"/>
    <property type="match status" value="1"/>
</dbReference>
<keyword evidence="3" id="KW-0804">Transcription</keyword>
<dbReference type="GO" id="GO:0003700">
    <property type="term" value="F:DNA-binding transcription factor activity"/>
    <property type="evidence" value="ECO:0007669"/>
    <property type="project" value="InterPro"/>
</dbReference>
<feature type="domain" description="HTH araC/xylS-type" evidence="4">
    <location>
        <begin position="6"/>
        <end position="104"/>
    </location>
</feature>
<name>A0A1H0W3T7_9PSEU</name>
<dbReference type="RefSeq" id="WP_091383509.1">
    <property type="nucleotide sequence ID" value="NZ_FNDV01000007.1"/>
</dbReference>
<evidence type="ECO:0000256" key="2">
    <source>
        <dbReference type="ARBA" id="ARBA00023125"/>
    </source>
</evidence>
<keyword evidence="2 5" id="KW-0238">DNA-binding</keyword>
<organism evidence="5 6">
    <name type="scientific">Actinokineospora alba</name>
    <dbReference type="NCBI Taxonomy" id="504798"/>
    <lineage>
        <taxon>Bacteria</taxon>
        <taxon>Bacillati</taxon>
        <taxon>Actinomycetota</taxon>
        <taxon>Actinomycetes</taxon>
        <taxon>Pseudonocardiales</taxon>
        <taxon>Pseudonocardiaceae</taxon>
        <taxon>Actinokineospora</taxon>
    </lineage>
</organism>
<dbReference type="InterPro" id="IPR018060">
    <property type="entry name" value="HTH_AraC"/>
</dbReference>
<dbReference type="InterPro" id="IPR009057">
    <property type="entry name" value="Homeodomain-like_sf"/>
</dbReference>
<dbReference type="Pfam" id="PF12833">
    <property type="entry name" value="HTH_18"/>
    <property type="match status" value="1"/>
</dbReference>